<sequence>MTTQKGMQSLDNEEKAWQNGVVTLAAFLAFGCAPQLPFVGAEAEE</sequence>
<gene>
    <name evidence="1" type="ORF">HUJ06_021535</name>
</gene>
<keyword evidence="2" id="KW-1185">Reference proteome</keyword>
<name>A0A822XJ89_NELNU</name>
<dbReference type="PROSITE" id="PS51257">
    <property type="entry name" value="PROKAR_LIPOPROTEIN"/>
    <property type="match status" value="1"/>
</dbReference>
<comment type="caution">
    <text evidence="1">The sequence shown here is derived from an EMBL/GenBank/DDBJ whole genome shotgun (WGS) entry which is preliminary data.</text>
</comment>
<proteinExistence type="predicted"/>
<evidence type="ECO:0000313" key="2">
    <source>
        <dbReference type="Proteomes" id="UP000607653"/>
    </source>
</evidence>
<organism evidence="1 2">
    <name type="scientific">Nelumbo nucifera</name>
    <name type="common">Sacred lotus</name>
    <dbReference type="NCBI Taxonomy" id="4432"/>
    <lineage>
        <taxon>Eukaryota</taxon>
        <taxon>Viridiplantae</taxon>
        <taxon>Streptophyta</taxon>
        <taxon>Embryophyta</taxon>
        <taxon>Tracheophyta</taxon>
        <taxon>Spermatophyta</taxon>
        <taxon>Magnoliopsida</taxon>
        <taxon>Proteales</taxon>
        <taxon>Nelumbonaceae</taxon>
        <taxon>Nelumbo</taxon>
    </lineage>
</organism>
<dbReference type="EMBL" id="DUZY01000001">
    <property type="protein sequence ID" value="DAD20072.1"/>
    <property type="molecule type" value="Genomic_DNA"/>
</dbReference>
<dbReference type="Proteomes" id="UP000607653">
    <property type="component" value="Unassembled WGS sequence"/>
</dbReference>
<protein>
    <submittedName>
        <fullName evidence="1">Uncharacterized protein</fullName>
    </submittedName>
</protein>
<dbReference type="AlphaFoldDB" id="A0A822XJ89"/>
<reference evidence="1 2" key="1">
    <citation type="journal article" date="2020" name="Mol. Biol. Evol.">
        <title>Distinct Expression and Methylation Patterns for Genes with Different Fates following a Single Whole-Genome Duplication in Flowering Plants.</title>
        <authorList>
            <person name="Shi T."/>
            <person name="Rahmani R.S."/>
            <person name="Gugger P.F."/>
            <person name="Wang M."/>
            <person name="Li H."/>
            <person name="Zhang Y."/>
            <person name="Li Z."/>
            <person name="Wang Q."/>
            <person name="Van de Peer Y."/>
            <person name="Marchal K."/>
            <person name="Chen J."/>
        </authorList>
    </citation>
    <scope>NUCLEOTIDE SEQUENCE [LARGE SCALE GENOMIC DNA]</scope>
    <source>
        <tissue evidence="1">Leaf</tissue>
    </source>
</reference>
<evidence type="ECO:0000313" key="1">
    <source>
        <dbReference type="EMBL" id="DAD20072.1"/>
    </source>
</evidence>
<accession>A0A822XJ89</accession>